<dbReference type="Proteomes" id="UP001164250">
    <property type="component" value="Chromosome 7"/>
</dbReference>
<reference evidence="2" key="1">
    <citation type="journal article" date="2023" name="G3 (Bethesda)">
        <title>Genome assembly and association tests identify interacting loci associated with vigor, precocity, and sex in interspecific pistachio rootstocks.</title>
        <authorList>
            <person name="Palmer W."/>
            <person name="Jacygrad E."/>
            <person name="Sagayaradj S."/>
            <person name="Cavanaugh K."/>
            <person name="Han R."/>
            <person name="Bertier L."/>
            <person name="Beede B."/>
            <person name="Kafkas S."/>
            <person name="Golino D."/>
            <person name="Preece J."/>
            <person name="Michelmore R."/>
        </authorList>
    </citation>
    <scope>NUCLEOTIDE SEQUENCE [LARGE SCALE GENOMIC DNA]</scope>
</reference>
<sequence length="250" mass="28185">MRDAQSSGDNEKGSHITNWGKNSNNRFTRPVAAQRDVTTGSGWRMNPNDAKKCTIQSTSGGETIGFVDFRALKERARARAAEMLLGQLLSSQPCVLTPPFSTPTPIRSNSSSSKRKSMTCHFWWIQPSLQAHNFKLQNAGKWEACSQRTWDKMDPNMQIHLGSKFCRMDQNDTQGYQAELMVGRLSSFFLLRLTQVNFVNIFAKMDSRLTSLCGSDFWDEGLAFCLFLVVLLVACFSFVIIGGFLLFKLR</sequence>
<proteinExistence type="predicted"/>
<evidence type="ECO:0000313" key="1">
    <source>
        <dbReference type="EMBL" id="KAJ0091903.1"/>
    </source>
</evidence>
<evidence type="ECO:0000313" key="2">
    <source>
        <dbReference type="Proteomes" id="UP001164250"/>
    </source>
</evidence>
<protein>
    <submittedName>
        <fullName evidence="1">Uncharacterized protein</fullName>
    </submittedName>
</protein>
<comment type="caution">
    <text evidence="1">The sequence shown here is derived from an EMBL/GenBank/DDBJ whole genome shotgun (WGS) entry which is preliminary data.</text>
</comment>
<keyword evidence="2" id="KW-1185">Reference proteome</keyword>
<name>A0ACC1AZ00_9ROSI</name>
<dbReference type="EMBL" id="CM047903">
    <property type="protein sequence ID" value="KAJ0091903.1"/>
    <property type="molecule type" value="Genomic_DNA"/>
</dbReference>
<accession>A0ACC1AZ00</accession>
<gene>
    <name evidence="1" type="ORF">Patl1_25250</name>
</gene>
<organism evidence="1 2">
    <name type="scientific">Pistacia atlantica</name>
    <dbReference type="NCBI Taxonomy" id="434234"/>
    <lineage>
        <taxon>Eukaryota</taxon>
        <taxon>Viridiplantae</taxon>
        <taxon>Streptophyta</taxon>
        <taxon>Embryophyta</taxon>
        <taxon>Tracheophyta</taxon>
        <taxon>Spermatophyta</taxon>
        <taxon>Magnoliopsida</taxon>
        <taxon>eudicotyledons</taxon>
        <taxon>Gunneridae</taxon>
        <taxon>Pentapetalae</taxon>
        <taxon>rosids</taxon>
        <taxon>malvids</taxon>
        <taxon>Sapindales</taxon>
        <taxon>Anacardiaceae</taxon>
        <taxon>Pistacia</taxon>
    </lineage>
</organism>